<evidence type="ECO:0000313" key="11">
    <source>
        <dbReference type="Proteomes" id="UP000307440"/>
    </source>
</evidence>
<evidence type="ECO:0000256" key="4">
    <source>
        <dbReference type="ARBA" id="ARBA00023015"/>
    </source>
</evidence>
<keyword evidence="4 8" id="KW-0805">Transcription regulation</keyword>
<evidence type="ECO:0000256" key="1">
    <source>
        <dbReference type="ARBA" id="ARBA00004123"/>
    </source>
</evidence>
<evidence type="ECO:0000256" key="7">
    <source>
        <dbReference type="ARBA" id="ARBA00023242"/>
    </source>
</evidence>
<protein>
    <recommendedName>
        <fullName evidence="3 8">Mediator of RNA polymerase II transcription subunit 31</fullName>
    </recommendedName>
</protein>
<comment type="subcellular location">
    <subcellularLocation>
        <location evidence="1 8">Nucleus</location>
    </subcellularLocation>
</comment>
<dbReference type="InterPro" id="IPR038089">
    <property type="entry name" value="Med31_sf"/>
</dbReference>
<comment type="subunit">
    <text evidence="8">Component of the Mediator complex.</text>
</comment>
<evidence type="ECO:0000256" key="8">
    <source>
        <dbReference type="RuleBase" id="RU364129"/>
    </source>
</evidence>
<evidence type="ECO:0000256" key="6">
    <source>
        <dbReference type="ARBA" id="ARBA00023163"/>
    </source>
</evidence>
<evidence type="ECO:0000256" key="3">
    <source>
        <dbReference type="ARBA" id="ARBA00019660"/>
    </source>
</evidence>
<evidence type="ECO:0000256" key="5">
    <source>
        <dbReference type="ARBA" id="ARBA00023159"/>
    </source>
</evidence>
<dbReference type="GO" id="GO:0016592">
    <property type="term" value="C:mediator complex"/>
    <property type="evidence" value="ECO:0007669"/>
    <property type="project" value="InterPro"/>
</dbReference>
<keyword evidence="11" id="KW-1185">Reference proteome</keyword>
<reference evidence="10 11" key="1">
    <citation type="journal article" date="2019" name="Nat. Ecol. Evol.">
        <title>Megaphylogeny resolves global patterns of mushroom evolution.</title>
        <authorList>
            <person name="Varga T."/>
            <person name="Krizsan K."/>
            <person name="Foldi C."/>
            <person name="Dima B."/>
            <person name="Sanchez-Garcia M."/>
            <person name="Sanchez-Ramirez S."/>
            <person name="Szollosi G.J."/>
            <person name="Szarkandi J.G."/>
            <person name="Papp V."/>
            <person name="Albert L."/>
            <person name="Andreopoulos W."/>
            <person name="Angelini C."/>
            <person name="Antonin V."/>
            <person name="Barry K.W."/>
            <person name="Bougher N.L."/>
            <person name="Buchanan P."/>
            <person name="Buyck B."/>
            <person name="Bense V."/>
            <person name="Catcheside P."/>
            <person name="Chovatia M."/>
            <person name="Cooper J."/>
            <person name="Damon W."/>
            <person name="Desjardin D."/>
            <person name="Finy P."/>
            <person name="Geml J."/>
            <person name="Haridas S."/>
            <person name="Hughes K."/>
            <person name="Justo A."/>
            <person name="Karasinski D."/>
            <person name="Kautmanova I."/>
            <person name="Kiss B."/>
            <person name="Kocsube S."/>
            <person name="Kotiranta H."/>
            <person name="LaButti K.M."/>
            <person name="Lechner B.E."/>
            <person name="Liimatainen K."/>
            <person name="Lipzen A."/>
            <person name="Lukacs Z."/>
            <person name="Mihaltcheva S."/>
            <person name="Morgado L.N."/>
            <person name="Niskanen T."/>
            <person name="Noordeloos M.E."/>
            <person name="Ohm R.A."/>
            <person name="Ortiz-Santana B."/>
            <person name="Ovrebo C."/>
            <person name="Racz N."/>
            <person name="Riley R."/>
            <person name="Savchenko A."/>
            <person name="Shiryaev A."/>
            <person name="Soop K."/>
            <person name="Spirin V."/>
            <person name="Szebenyi C."/>
            <person name="Tomsovsky M."/>
            <person name="Tulloss R.E."/>
            <person name="Uehling J."/>
            <person name="Grigoriev I.V."/>
            <person name="Vagvolgyi C."/>
            <person name="Papp T."/>
            <person name="Martin F.M."/>
            <person name="Miettinen O."/>
            <person name="Hibbett D.S."/>
            <person name="Nagy L.G."/>
        </authorList>
    </citation>
    <scope>NUCLEOTIDE SEQUENCE [LARGE SCALE GENOMIC DNA]</scope>
    <source>
        <strain evidence="10 11">CBS 121175</strain>
    </source>
</reference>
<keyword evidence="7 8" id="KW-0539">Nucleus</keyword>
<name>A0A5C3LB98_COPMA</name>
<dbReference type="EMBL" id="ML210185">
    <property type="protein sequence ID" value="TFK25558.1"/>
    <property type="molecule type" value="Genomic_DNA"/>
</dbReference>
<accession>A0A5C3LB98</accession>
<dbReference type="OrthoDB" id="10257739at2759"/>
<gene>
    <name evidence="10" type="ORF">FA15DRAFT_655084</name>
</gene>
<comment type="function">
    <text evidence="8">Component of the Mediator complex, a coactivator involved in the regulated transcription of nearly all RNA polymerase II-dependent genes. Mediator functions as a bridge to convey information from gene-specific regulatory proteins to the basal RNA polymerase II transcription machinery. Mediator is recruited to promoters by direct interactions with regulatory proteins and serves as a scaffold for the assembly of a functional preinitiation complex with RNA polymerase II and the general transcription factors.</text>
</comment>
<evidence type="ECO:0000256" key="9">
    <source>
        <dbReference type="SAM" id="MobiDB-lite"/>
    </source>
</evidence>
<keyword evidence="6 8" id="KW-0804">Transcription</keyword>
<evidence type="ECO:0000256" key="2">
    <source>
        <dbReference type="ARBA" id="ARBA00006378"/>
    </source>
</evidence>
<comment type="similarity">
    <text evidence="2 8">Belongs to the Mediator complex subunit 31 family.</text>
</comment>
<dbReference type="InterPro" id="IPR008831">
    <property type="entry name" value="Mediator_Med31"/>
</dbReference>
<dbReference type="Gene3D" id="1.10.10.1340">
    <property type="entry name" value="Mediator of RNA polymerase II, submodule Med31 (Soh1)"/>
    <property type="match status" value="1"/>
</dbReference>
<dbReference type="GO" id="GO:0003712">
    <property type="term" value="F:transcription coregulator activity"/>
    <property type="evidence" value="ECO:0007669"/>
    <property type="project" value="InterPro"/>
</dbReference>
<dbReference type="PANTHER" id="PTHR13186">
    <property type="entry name" value="MEDIATOR OF RNA POLYMERASE II TRANSCRIPTION SUBUNIT 31"/>
    <property type="match status" value="1"/>
</dbReference>
<keyword evidence="5 8" id="KW-0010">Activator</keyword>
<dbReference type="Proteomes" id="UP000307440">
    <property type="component" value="Unassembled WGS sequence"/>
</dbReference>
<feature type="region of interest" description="Disordered" evidence="9">
    <location>
        <begin position="121"/>
        <end position="142"/>
    </location>
</feature>
<dbReference type="Pfam" id="PF05669">
    <property type="entry name" value="Med31"/>
    <property type="match status" value="1"/>
</dbReference>
<proteinExistence type="inferred from homology"/>
<evidence type="ECO:0000313" key="10">
    <source>
        <dbReference type="EMBL" id="TFK25558.1"/>
    </source>
</evidence>
<dbReference type="STRING" id="230819.A0A5C3LB98"/>
<dbReference type="GO" id="GO:0006355">
    <property type="term" value="P:regulation of DNA-templated transcription"/>
    <property type="evidence" value="ECO:0007669"/>
    <property type="project" value="InterPro"/>
</dbReference>
<organism evidence="10 11">
    <name type="scientific">Coprinopsis marcescibilis</name>
    <name type="common">Agaric fungus</name>
    <name type="synonym">Psathyrella marcescibilis</name>
    <dbReference type="NCBI Taxonomy" id="230819"/>
    <lineage>
        <taxon>Eukaryota</taxon>
        <taxon>Fungi</taxon>
        <taxon>Dikarya</taxon>
        <taxon>Basidiomycota</taxon>
        <taxon>Agaricomycotina</taxon>
        <taxon>Agaricomycetes</taxon>
        <taxon>Agaricomycetidae</taxon>
        <taxon>Agaricales</taxon>
        <taxon>Agaricineae</taxon>
        <taxon>Psathyrellaceae</taxon>
        <taxon>Coprinopsis</taxon>
    </lineage>
</organism>
<dbReference type="AlphaFoldDB" id="A0A5C3LB98"/>
<sequence length="142" mass="16761">MSVHASQTPAMAAPTDPKAANRARFELELEFVQALANPYYLHSLAQQNILEQPAFINYLKYLLYFKEPDYARFIHYPHALHHLDLLQHAQFREELKKDVSLRDYLGQKQRDHWKTWRDPKYFNSSVNESKSEEAVETQEPVT</sequence>